<dbReference type="InterPro" id="IPR036055">
    <property type="entry name" value="LDL_receptor-like_sf"/>
</dbReference>
<dbReference type="PROSITE" id="PS00010">
    <property type="entry name" value="ASX_HYDROXYL"/>
    <property type="match status" value="1"/>
</dbReference>
<gene>
    <name evidence="16" type="ORF">CHILSU_LOCUS6466</name>
</gene>
<reference evidence="16" key="1">
    <citation type="submission" date="2021-12" db="EMBL/GenBank/DDBJ databases">
        <authorList>
            <person name="King R."/>
        </authorList>
    </citation>
    <scope>NUCLEOTIDE SEQUENCE</scope>
</reference>
<keyword evidence="10" id="KW-0325">Glycoprotein</keyword>
<accession>A0ABN8B424</accession>
<dbReference type="Pfam" id="PF00057">
    <property type="entry name" value="Ldl_recept_a"/>
    <property type="match status" value="5"/>
</dbReference>
<dbReference type="Gene3D" id="2.120.10.30">
    <property type="entry name" value="TolB, C-terminal domain"/>
    <property type="match status" value="1"/>
</dbReference>
<comment type="caution">
    <text evidence="11">Lacks conserved residue(s) required for the propagation of feature annotation.</text>
</comment>
<comment type="subcellular location">
    <subcellularLocation>
        <location evidence="1">Membrane</location>
        <topology evidence="1">Single-pass membrane protein</topology>
    </subcellularLocation>
</comment>
<evidence type="ECO:0000256" key="7">
    <source>
        <dbReference type="ARBA" id="ARBA00023136"/>
    </source>
</evidence>
<feature type="compositionally biased region" description="Basic residues" evidence="13">
    <location>
        <begin position="934"/>
        <end position="943"/>
    </location>
</feature>
<dbReference type="InterPro" id="IPR023415">
    <property type="entry name" value="LDLR_class-A_CS"/>
</dbReference>
<dbReference type="PROSITE" id="PS01209">
    <property type="entry name" value="LDLRA_1"/>
    <property type="match status" value="3"/>
</dbReference>
<dbReference type="SUPFAM" id="SSF57424">
    <property type="entry name" value="LDL receptor-like module"/>
    <property type="match status" value="5"/>
</dbReference>
<feature type="compositionally biased region" description="Polar residues" evidence="13">
    <location>
        <begin position="944"/>
        <end position="963"/>
    </location>
</feature>
<feature type="compositionally biased region" description="Polar residues" evidence="13">
    <location>
        <begin position="886"/>
        <end position="901"/>
    </location>
</feature>
<evidence type="ECO:0000256" key="14">
    <source>
        <dbReference type="SAM" id="Phobius"/>
    </source>
</evidence>
<evidence type="ECO:0000256" key="13">
    <source>
        <dbReference type="SAM" id="MobiDB-lite"/>
    </source>
</evidence>
<keyword evidence="7 14" id="KW-0472">Membrane</keyword>
<feature type="domain" description="EGF-like" evidence="15">
    <location>
        <begin position="331"/>
        <end position="369"/>
    </location>
</feature>
<dbReference type="SMART" id="SM00181">
    <property type="entry name" value="EGF"/>
    <property type="match status" value="3"/>
</dbReference>
<feature type="compositionally biased region" description="Low complexity" evidence="13">
    <location>
        <begin position="909"/>
        <end position="922"/>
    </location>
</feature>
<keyword evidence="2 11" id="KW-0245">EGF-like domain</keyword>
<keyword evidence="3" id="KW-0254">Endocytosis</keyword>
<proteinExistence type="predicted"/>
<dbReference type="PROSITE" id="PS50026">
    <property type="entry name" value="EGF_3"/>
    <property type="match status" value="1"/>
</dbReference>
<dbReference type="PRINTS" id="PR00261">
    <property type="entry name" value="LDLRECEPTOR"/>
</dbReference>
<feature type="disulfide bond" evidence="12">
    <location>
        <begin position="181"/>
        <end position="196"/>
    </location>
</feature>
<dbReference type="SMART" id="SM00135">
    <property type="entry name" value="LY"/>
    <property type="match status" value="2"/>
</dbReference>
<sequence>MCDKFCVQEGTCTTDATTTPKPDTSLTEQCEEFQYKCPNASLCVERSQVCDGRQDCPGGGDELTALCESLTCQPHEFMCTSGSCILDNFKCDGEPDCPDESDEFGCIGRTCRLGFFQCHSKECVEMSKRCDGNQDCFDSSDEDGCQSPIDLFDEEPEHHCPEGEIACELNKTICLPPSARCNMKTDCPGGTDESGCDRRCAPHNMFECKQEYMCVPLRVLCNGIKDCQDGSDEAPEACAKVNMTSRLYPPSLYPSAECHEGFLCGSGQCIEWRDVCDQVPHCFDGSDEHGLCNTACQNNSCAYSCQATPQGAHCRCPPGLRTSADHLSCEDLDECAHGVCSHKCHNVPGSFLCSCYHGYSLRPDRRSCKASKGDMSIVYVSRNTVWSVAIDGQTTLVYNETKGVSIADIALDIRKNKLYVTLTEAGKLIEVNASKSNTVVTNIGKPTKVAVDWITGNVYFVDSTPGASCIRVCNVGKKRCAKLQKLPANGKVTSLVLEPAWGRMFYVVWSRGRAVVWSGGLGGRHAADLAAAGGAEGGVSVAAHAFIPRLYVAETHPARITAMDLDGEHQKLIVYNHTEFQGLRDLVLFEDSIYFLTTNSLYLNRCSLFGKKQCEPFIHRDVAADTFVLRHESVQRDDVHNSCESFECDNVCVLEQNGPQCVCDDGSIASGGKCPLFEKQQLPLFNGWTSEQYRRAHSVMFGMITAIVVLLTLYLAIFVYYQVLRPRWALATPYMEVRYQHRGEDAAAASSMLDIPTPADTSESHEFVNPLQYVRDAWMQIRGDKRPIGTEGLRIDVPRQENEDDLSDTESDLDVRDTTNIVPDKLASLTFVDVENLCSTYKCIVDVLKKELKLETAAKSKGYPVTEKEAALLTTIFRKPIPDSPASPSVSQQGHQGPSKRTASERSVSDSGSSESTMVSASADDDSASFTLVKGKKKRRNKRSSPSLVSQPTTVSSRSQPPAQMSLDIQAPATDLPQGQNRMEESSRPLQRAENHLHPGIQLG</sequence>
<keyword evidence="5" id="KW-0677">Repeat</keyword>
<dbReference type="InterPro" id="IPR011042">
    <property type="entry name" value="6-blade_b-propeller_TolB-like"/>
</dbReference>
<dbReference type="PROSITE" id="PS50068">
    <property type="entry name" value="LDLRA_2"/>
    <property type="match status" value="6"/>
</dbReference>
<dbReference type="InterPro" id="IPR000742">
    <property type="entry name" value="EGF"/>
</dbReference>
<dbReference type="InterPro" id="IPR009030">
    <property type="entry name" value="Growth_fac_rcpt_cys_sf"/>
</dbReference>
<feature type="disulfide bond" evidence="12">
    <location>
        <begin position="79"/>
        <end position="97"/>
    </location>
</feature>
<evidence type="ECO:0000256" key="6">
    <source>
        <dbReference type="ARBA" id="ARBA00022989"/>
    </source>
</evidence>
<dbReference type="InterPro" id="IPR049883">
    <property type="entry name" value="NOTCH1_EGF-like"/>
</dbReference>
<evidence type="ECO:0000313" key="17">
    <source>
        <dbReference type="Proteomes" id="UP001153292"/>
    </source>
</evidence>
<keyword evidence="6 14" id="KW-1133">Transmembrane helix</keyword>
<dbReference type="InterPro" id="IPR051221">
    <property type="entry name" value="LDLR-related"/>
</dbReference>
<feature type="compositionally biased region" description="Acidic residues" evidence="13">
    <location>
        <begin position="802"/>
        <end position="812"/>
    </location>
</feature>
<name>A0ABN8B424_CHISP</name>
<dbReference type="EMBL" id="OU963915">
    <property type="protein sequence ID" value="CAH0403199.1"/>
    <property type="molecule type" value="Genomic_DNA"/>
</dbReference>
<feature type="disulfide bond" evidence="12">
    <location>
        <begin position="130"/>
        <end position="145"/>
    </location>
</feature>
<feature type="compositionally biased region" description="Basic and acidic residues" evidence="13">
    <location>
        <begin position="789"/>
        <end position="801"/>
    </location>
</feature>
<dbReference type="PANTHER" id="PTHR22722">
    <property type="entry name" value="LOW-DENSITY LIPOPROTEIN RECEPTOR-RELATED PROTEIN 2-RELATED"/>
    <property type="match status" value="1"/>
</dbReference>
<feature type="disulfide bond" evidence="12">
    <location>
        <begin position="111"/>
        <end position="123"/>
    </location>
</feature>
<dbReference type="CDD" id="cd00112">
    <property type="entry name" value="LDLa"/>
    <property type="match status" value="6"/>
</dbReference>
<keyword evidence="17" id="KW-1185">Reference proteome</keyword>
<evidence type="ECO:0000256" key="3">
    <source>
        <dbReference type="ARBA" id="ARBA00022583"/>
    </source>
</evidence>
<dbReference type="SUPFAM" id="SSF63825">
    <property type="entry name" value="YWTD domain"/>
    <property type="match status" value="1"/>
</dbReference>
<dbReference type="InterPro" id="IPR000033">
    <property type="entry name" value="LDLR_classB_rpt"/>
</dbReference>
<evidence type="ECO:0000256" key="11">
    <source>
        <dbReference type="PROSITE-ProRule" id="PRU00076"/>
    </source>
</evidence>
<evidence type="ECO:0000313" key="16">
    <source>
        <dbReference type="EMBL" id="CAH0403199.1"/>
    </source>
</evidence>
<feature type="transmembrane region" description="Helical" evidence="14">
    <location>
        <begin position="699"/>
        <end position="721"/>
    </location>
</feature>
<dbReference type="SMART" id="SM00179">
    <property type="entry name" value="EGF_CA"/>
    <property type="match status" value="1"/>
</dbReference>
<organism evidence="16 17">
    <name type="scientific">Chilo suppressalis</name>
    <name type="common">Asiatic rice borer moth</name>
    <dbReference type="NCBI Taxonomy" id="168631"/>
    <lineage>
        <taxon>Eukaryota</taxon>
        <taxon>Metazoa</taxon>
        <taxon>Ecdysozoa</taxon>
        <taxon>Arthropoda</taxon>
        <taxon>Hexapoda</taxon>
        <taxon>Insecta</taxon>
        <taxon>Pterygota</taxon>
        <taxon>Neoptera</taxon>
        <taxon>Endopterygota</taxon>
        <taxon>Lepidoptera</taxon>
        <taxon>Glossata</taxon>
        <taxon>Ditrysia</taxon>
        <taxon>Pyraloidea</taxon>
        <taxon>Crambidae</taxon>
        <taxon>Crambinae</taxon>
        <taxon>Chilo</taxon>
    </lineage>
</organism>
<dbReference type="PROSITE" id="PS01186">
    <property type="entry name" value="EGF_2"/>
    <property type="match status" value="1"/>
</dbReference>
<dbReference type="InterPro" id="IPR000152">
    <property type="entry name" value="EGF-type_Asp/Asn_hydroxyl_site"/>
</dbReference>
<feature type="disulfide bond" evidence="12">
    <location>
        <begin position="264"/>
        <end position="282"/>
    </location>
</feature>
<evidence type="ECO:0000256" key="1">
    <source>
        <dbReference type="ARBA" id="ARBA00004167"/>
    </source>
</evidence>
<dbReference type="Pfam" id="PF07645">
    <property type="entry name" value="EGF_CA"/>
    <property type="match status" value="1"/>
</dbReference>
<dbReference type="InterPro" id="IPR001881">
    <property type="entry name" value="EGF-like_Ca-bd_dom"/>
</dbReference>
<evidence type="ECO:0000256" key="8">
    <source>
        <dbReference type="ARBA" id="ARBA00023157"/>
    </source>
</evidence>
<dbReference type="InterPro" id="IPR018097">
    <property type="entry name" value="EGF_Ca-bd_CS"/>
</dbReference>
<evidence type="ECO:0000256" key="9">
    <source>
        <dbReference type="ARBA" id="ARBA00023170"/>
    </source>
</evidence>
<evidence type="ECO:0000256" key="12">
    <source>
        <dbReference type="PROSITE-ProRule" id="PRU00124"/>
    </source>
</evidence>
<dbReference type="InterPro" id="IPR002172">
    <property type="entry name" value="LDrepeatLR_classA_rpt"/>
</dbReference>
<keyword evidence="8 12" id="KW-1015">Disulfide bond</keyword>
<evidence type="ECO:0000256" key="10">
    <source>
        <dbReference type="ARBA" id="ARBA00023180"/>
    </source>
</evidence>
<dbReference type="SUPFAM" id="SSF57184">
    <property type="entry name" value="Growth factor receptor domain"/>
    <property type="match status" value="1"/>
</dbReference>
<feature type="region of interest" description="Disordered" evidence="13">
    <location>
        <begin position="789"/>
        <end position="814"/>
    </location>
</feature>
<evidence type="ECO:0000259" key="15">
    <source>
        <dbReference type="PROSITE" id="PS50026"/>
    </source>
</evidence>
<dbReference type="Gene3D" id="2.10.25.10">
    <property type="entry name" value="Laminin"/>
    <property type="match status" value="2"/>
</dbReference>
<feature type="region of interest" description="Disordered" evidence="13">
    <location>
        <begin position="879"/>
        <end position="1004"/>
    </location>
</feature>
<feature type="disulfide bond" evidence="12">
    <location>
        <begin position="72"/>
        <end position="84"/>
    </location>
</feature>
<protein>
    <recommendedName>
        <fullName evidence="15">EGF-like domain-containing protein</fullName>
    </recommendedName>
</protein>
<dbReference type="Gene3D" id="4.10.400.10">
    <property type="entry name" value="Low-density Lipoprotein Receptor"/>
    <property type="match status" value="6"/>
</dbReference>
<keyword evidence="4 14" id="KW-0812">Transmembrane</keyword>
<dbReference type="SMART" id="SM00192">
    <property type="entry name" value="LDLa"/>
    <property type="match status" value="6"/>
</dbReference>
<feature type="disulfide bond" evidence="12">
    <location>
        <begin position="91"/>
        <end position="106"/>
    </location>
</feature>
<dbReference type="PROSITE" id="PS01187">
    <property type="entry name" value="EGF_CA"/>
    <property type="match status" value="1"/>
</dbReference>
<dbReference type="Proteomes" id="UP001153292">
    <property type="component" value="Chromosome 22"/>
</dbReference>
<evidence type="ECO:0000256" key="5">
    <source>
        <dbReference type="ARBA" id="ARBA00022737"/>
    </source>
</evidence>
<feature type="compositionally biased region" description="Basic and acidic residues" evidence="13">
    <location>
        <begin position="982"/>
        <end position="997"/>
    </location>
</feature>
<dbReference type="SUPFAM" id="SSF57196">
    <property type="entry name" value="EGF/Laminin"/>
    <property type="match status" value="1"/>
</dbReference>
<keyword evidence="9" id="KW-0675">Receptor</keyword>
<feature type="disulfide bond" evidence="12">
    <location>
        <begin position="118"/>
        <end position="136"/>
    </location>
</feature>
<dbReference type="PANTHER" id="PTHR22722:SF14">
    <property type="entry name" value="MEGALIN, ISOFORM A"/>
    <property type="match status" value="1"/>
</dbReference>
<evidence type="ECO:0000256" key="2">
    <source>
        <dbReference type="ARBA" id="ARBA00022536"/>
    </source>
</evidence>
<evidence type="ECO:0000256" key="4">
    <source>
        <dbReference type="ARBA" id="ARBA00022692"/>
    </source>
</evidence>